<dbReference type="InterPro" id="IPR029060">
    <property type="entry name" value="PIN-like_dom_sf"/>
</dbReference>
<dbReference type="PATRIC" id="fig|251221.4.peg.2058"/>
<evidence type="ECO:0000259" key="1">
    <source>
        <dbReference type="Pfam" id="PF01850"/>
    </source>
</evidence>
<name>Q7NJ08_GLOVI</name>
<dbReference type="AlphaFoldDB" id="Q7NJ08"/>
<proteinExistence type="predicted"/>
<reference evidence="2 3" key="2">
    <citation type="journal article" date="2003" name="DNA Res.">
        <title>Complete genome structure of Gloeobacter violaceus PCC 7421, a cyanobacterium that lacks thylakoids (supplement).</title>
        <authorList>
            <person name="Nakamura Y."/>
            <person name="Kaneko T."/>
            <person name="Sato S."/>
            <person name="Mimuro M."/>
            <person name="Miyashita H."/>
            <person name="Tsuchiya T."/>
            <person name="Sasamoto S."/>
            <person name="Watanabe A."/>
            <person name="Kawashima K."/>
            <person name="Kishida Y."/>
            <person name="Kiyokawa C."/>
            <person name="Kohara M."/>
            <person name="Matsumoto M."/>
            <person name="Matsuno A."/>
            <person name="Nakazaki N."/>
            <person name="Shimpo S."/>
            <person name="Takeuchi C."/>
            <person name="Yamada M."/>
            <person name="Tabata S."/>
        </authorList>
    </citation>
    <scope>NUCLEOTIDE SEQUENCE [LARGE SCALE GENOMIC DNA]</scope>
    <source>
        <strain evidence="3">ATCC 29082 / PCC 7421</strain>
    </source>
</reference>
<dbReference type="EnsemblBacteria" id="BAC89965">
    <property type="protein sequence ID" value="BAC89965"/>
    <property type="gene ID" value="BAC89965"/>
</dbReference>
<dbReference type="EMBL" id="BA000045">
    <property type="protein sequence ID" value="BAC89965.1"/>
    <property type="molecule type" value="Genomic_DNA"/>
</dbReference>
<sequence length="128" mass="14640">MKHLLDSHTLLWYTLGEVQLSSTASRLILDLDNEAFISPASFWEIAIKISINKLTLHQPYKDFMDGCLNQYGFTILPITPRHTGALTTMPFHHKDPFDRLLVAQALVEDIPLVSADVVFDQYGIKRIW</sequence>
<evidence type="ECO:0000313" key="2">
    <source>
        <dbReference type="EMBL" id="BAC89965.1"/>
    </source>
</evidence>
<dbReference type="InParanoid" id="Q7NJ08"/>
<dbReference type="PhylomeDB" id="Q7NJ08"/>
<reference evidence="2 3" key="1">
    <citation type="journal article" date="2003" name="DNA Res.">
        <title>Complete genome structure of Gloeobacter violaceus PCC 7421, a cyanobacterium that lacks thylakoids.</title>
        <authorList>
            <person name="Nakamura Y."/>
            <person name="Kaneko T."/>
            <person name="Sato S."/>
            <person name="Mimuro M."/>
            <person name="Miyashita H."/>
            <person name="Tsuchiya T."/>
            <person name="Sasamoto S."/>
            <person name="Watanabe A."/>
            <person name="Kawashima K."/>
            <person name="Kishida Y."/>
            <person name="Kiyokawa C."/>
            <person name="Kohara M."/>
            <person name="Matsumoto M."/>
            <person name="Matsuno A."/>
            <person name="Nakazaki N."/>
            <person name="Shimpo S."/>
            <person name="Takeuchi C."/>
            <person name="Yamada M."/>
            <person name="Tabata S."/>
        </authorList>
    </citation>
    <scope>NUCLEOTIDE SEQUENCE [LARGE SCALE GENOMIC DNA]</scope>
    <source>
        <strain evidence="3">ATCC 29082 / PCC 7421</strain>
    </source>
</reference>
<organism evidence="2 3">
    <name type="scientific">Gloeobacter violaceus (strain ATCC 29082 / PCC 7421)</name>
    <dbReference type="NCBI Taxonomy" id="251221"/>
    <lineage>
        <taxon>Bacteria</taxon>
        <taxon>Bacillati</taxon>
        <taxon>Cyanobacteriota</taxon>
        <taxon>Cyanophyceae</taxon>
        <taxon>Gloeobacterales</taxon>
        <taxon>Gloeobacteraceae</taxon>
        <taxon>Gloeobacter</taxon>
    </lineage>
</organism>
<dbReference type="InterPro" id="IPR002716">
    <property type="entry name" value="PIN_dom"/>
</dbReference>
<accession>Q7NJ08</accession>
<feature type="domain" description="PIN" evidence="1">
    <location>
        <begin position="4"/>
        <end position="123"/>
    </location>
</feature>
<gene>
    <name evidence="2" type="ordered locus">gll2024</name>
</gene>
<dbReference type="CDD" id="cd09872">
    <property type="entry name" value="PIN_Sll0205-like"/>
    <property type="match status" value="1"/>
</dbReference>
<evidence type="ECO:0000313" key="3">
    <source>
        <dbReference type="Proteomes" id="UP000000557"/>
    </source>
</evidence>
<dbReference type="STRING" id="251221.gene:10759516"/>
<keyword evidence="3" id="KW-1185">Reference proteome</keyword>
<dbReference type="KEGG" id="gvi:gll2024"/>
<dbReference type="HOGENOM" id="CLU_129890_0_1_3"/>
<dbReference type="InterPro" id="IPR041705">
    <property type="entry name" value="PIN_Sll0205"/>
</dbReference>
<dbReference type="eggNOG" id="COG3744">
    <property type="taxonomic scope" value="Bacteria"/>
</dbReference>
<dbReference type="SUPFAM" id="SSF88723">
    <property type="entry name" value="PIN domain-like"/>
    <property type="match status" value="1"/>
</dbReference>
<dbReference type="Proteomes" id="UP000000557">
    <property type="component" value="Chromosome"/>
</dbReference>
<dbReference type="Gene3D" id="3.40.50.1010">
    <property type="entry name" value="5'-nuclease"/>
    <property type="match status" value="1"/>
</dbReference>
<dbReference type="RefSeq" id="WP_011142022.1">
    <property type="nucleotide sequence ID" value="NC_005125.1"/>
</dbReference>
<protein>
    <submittedName>
        <fullName evidence="2">Gll2024 protein</fullName>
    </submittedName>
</protein>
<dbReference type="Pfam" id="PF01850">
    <property type="entry name" value="PIN"/>
    <property type="match status" value="1"/>
</dbReference>
<dbReference type="OrthoDB" id="9798990at2"/>
<dbReference type="PANTHER" id="PTHR36173:SF2">
    <property type="entry name" value="RIBONUCLEASE VAPC16"/>
    <property type="match status" value="1"/>
</dbReference>
<dbReference type="PANTHER" id="PTHR36173">
    <property type="entry name" value="RIBONUCLEASE VAPC16-RELATED"/>
    <property type="match status" value="1"/>
</dbReference>
<dbReference type="InterPro" id="IPR052919">
    <property type="entry name" value="TA_system_RNase"/>
</dbReference>